<evidence type="ECO:0000313" key="3">
    <source>
        <dbReference type="Proteomes" id="UP000663881"/>
    </source>
</evidence>
<comment type="caution">
    <text evidence="2">The sequence shown here is derived from an EMBL/GenBank/DDBJ whole genome shotgun (WGS) entry which is preliminary data.</text>
</comment>
<dbReference type="EMBL" id="CAJOAY010021418">
    <property type="protein sequence ID" value="CAF4348336.1"/>
    <property type="molecule type" value="Genomic_DNA"/>
</dbReference>
<organism evidence="2 3">
    <name type="scientific">Adineta steineri</name>
    <dbReference type="NCBI Taxonomy" id="433720"/>
    <lineage>
        <taxon>Eukaryota</taxon>
        <taxon>Metazoa</taxon>
        <taxon>Spiralia</taxon>
        <taxon>Gnathifera</taxon>
        <taxon>Rotifera</taxon>
        <taxon>Eurotatoria</taxon>
        <taxon>Bdelloidea</taxon>
        <taxon>Adinetida</taxon>
        <taxon>Adinetidae</taxon>
        <taxon>Adineta</taxon>
    </lineage>
</organism>
<proteinExistence type="predicted"/>
<dbReference type="InterPro" id="IPR013594">
    <property type="entry name" value="Dynein_heavy_tail"/>
</dbReference>
<feature type="domain" description="Dynein heavy chain tail" evidence="1">
    <location>
        <begin position="8"/>
        <end position="131"/>
    </location>
</feature>
<dbReference type="AlphaFoldDB" id="A0A820L0C1"/>
<accession>A0A820L0C1</accession>
<name>A0A820L0C1_9BILA</name>
<reference evidence="2" key="1">
    <citation type="submission" date="2021-02" db="EMBL/GenBank/DDBJ databases">
        <authorList>
            <person name="Nowell W R."/>
        </authorList>
    </citation>
    <scope>NUCLEOTIDE SEQUENCE</scope>
</reference>
<evidence type="ECO:0000259" key="1">
    <source>
        <dbReference type="Pfam" id="PF08385"/>
    </source>
</evidence>
<dbReference type="Pfam" id="PF08385">
    <property type="entry name" value="DHC_N1"/>
    <property type="match status" value="1"/>
</dbReference>
<dbReference type="Proteomes" id="UP000663881">
    <property type="component" value="Unassembled WGS sequence"/>
</dbReference>
<protein>
    <recommendedName>
        <fullName evidence="1">Dynein heavy chain tail domain-containing protein</fullName>
    </recommendedName>
</protein>
<evidence type="ECO:0000313" key="2">
    <source>
        <dbReference type="EMBL" id="CAF4348336.1"/>
    </source>
</evidence>
<sequence length="133" mass="15736">MSIENQLTGIDEEIHFWQNCLTDLHNICKQLQRTELQTIIQVLVISKSAYIQQFLQVEKEIQSFTEYVEDCLKFLKLLAEPSLQLNDATLEQLKTLIVDIFYRILIAWHNSKFFAIPERIKLIISKVSNYIQY</sequence>
<gene>
    <name evidence="2" type="ORF">OKA104_LOCUS48664</name>
</gene>